<dbReference type="InterPro" id="IPR011659">
    <property type="entry name" value="WD40"/>
</dbReference>
<dbReference type="SUPFAM" id="SSF82171">
    <property type="entry name" value="DPP6 N-terminal domain-like"/>
    <property type="match status" value="1"/>
</dbReference>
<dbReference type="Gene3D" id="2.120.10.30">
    <property type="entry name" value="TolB, C-terminal domain"/>
    <property type="match status" value="1"/>
</dbReference>
<gene>
    <name evidence="2" type="ORF">P4G45_08680</name>
    <name evidence="3" type="ORF">P8936_09130</name>
</gene>
<accession>A0AAU7D2J9</accession>
<proteinExistence type="inferred from homology"/>
<comment type="similarity">
    <text evidence="1">Belongs to the TolB family.</text>
</comment>
<evidence type="ECO:0008006" key="4">
    <source>
        <dbReference type="Google" id="ProtNLM"/>
    </source>
</evidence>
<dbReference type="PANTHER" id="PTHR36842:SF1">
    <property type="entry name" value="PROTEIN TOLB"/>
    <property type="match status" value="1"/>
</dbReference>
<evidence type="ECO:0000313" key="2">
    <source>
        <dbReference type="EMBL" id="XBH08575.1"/>
    </source>
</evidence>
<organism evidence="3">
    <name type="scientific">Edaphobacter paludis</name>
    <dbReference type="NCBI Taxonomy" id="3035702"/>
    <lineage>
        <taxon>Bacteria</taxon>
        <taxon>Pseudomonadati</taxon>
        <taxon>Acidobacteriota</taxon>
        <taxon>Terriglobia</taxon>
        <taxon>Terriglobales</taxon>
        <taxon>Acidobacteriaceae</taxon>
        <taxon>Edaphobacter</taxon>
    </lineage>
</organism>
<sequence>MLIISSRRLVVLLFLGFLVCAQPRPLLSQTNAQSLGIFEGSTDVGSVNPPGTFVYDPGAGTYTITSAGANLWSTVDGFDFVWKKVSGDVSLTADIDFPNKTRNPSPHRKALLMFRQSLDADVVYADAAQHGSGLTALQYRREKGATTQDIELNISSPKRIRIEKRGDTITMFLSRNGEPLHQVGASIKLHFDEPYYVGLGVCSHDVKVVEKAVFSNVELKTLTPAASSALALYSTLQTIAIDESARVATVIYTTQGHVEAPNWTRDGKALIFNQDGKIMTVPVTGGTPEALDIGAATKCNGSHGLSPDGKWLAISCSMPGEPESRVYIIPSSGGTPRVVTEHPDSYFHNWSPDAKKIIFTRPSHGSGNIYAIPAEGGEEIALTSGSGISDDPDCSPDGKYIYFNSDRSGSMQIWRMRSDGSDPEQMTFDDLPNWTPHASPDGKSIVFLSYEKGVTGHPVNKDIALRIMSLDTKKVRVLVNLVGGSGTINVPSWAPDSHHLAFVSYQMLPAQDNGSTE</sequence>
<dbReference type="EMBL" id="CP121194">
    <property type="protein sequence ID" value="XBH08575.1"/>
    <property type="molecule type" value="Genomic_DNA"/>
</dbReference>
<protein>
    <recommendedName>
        <fullName evidence="4">Biopolymer transporter TolR</fullName>
    </recommendedName>
</protein>
<dbReference type="Pfam" id="PF07676">
    <property type="entry name" value="PD40"/>
    <property type="match status" value="2"/>
</dbReference>
<dbReference type="Gene3D" id="2.60.120.200">
    <property type="match status" value="1"/>
</dbReference>
<dbReference type="InterPro" id="IPR011042">
    <property type="entry name" value="6-blade_b-propeller_TolB-like"/>
</dbReference>
<dbReference type="RefSeq" id="WP_348266084.1">
    <property type="nucleotide sequence ID" value="NZ_CP121194.1"/>
</dbReference>
<dbReference type="AlphaFoldDB" id="A0AAU7D2J9"/>
<reference evidence="3" key="1">
    <citation type="submission" date="2023-03" db="EMBL/GenBank/DDBJ databases">
        <title>Edaphobacter sp.</title>
        <authorList>
            <person name="Huber K.J."/>
            <person name="Papendorf J."/>
            <person name="Pilke C."/>
            <person name="Bunk B."/>
            <person name="Sproeer C."/>
            <person name="Pester M."/>
        </authorList>
    </citation>
    <scope>NUCLEOTIDE SEQUENCE</scope>
    <source>
        <strain evidence="2">DSM 109919</strain>
        <strain evidence="3">DSM 109920</strain>
    </source>
</reference>
<dbReference type="EMBL" id="CP121195">
    <property type="protein sequence ID" value="XBH11879.1"/>
    <property type="molecule type" value="Genomic_DNA"/>
</dbReference>
<dbReference type="KEGG" id="epl:P4G45_08680"/>
<accession>A0AAU7CTH1</accession>
<name>A0AAU7D2J9_9BACT</name>
<dbReference type="PANTHER" id="PTHR36842">
    <property type="entry name" value="PROTEIN TOLB HOMOLOG"/>
    <property type="match status" value="1"/>
</dbReference>
<evidence type="ECO:0000313" key="3">
    <source>
        <dbReference type="EMBL" id="XBH11879.1"/>
    </source>
</evidence>
<evidence type="ECO:0000256" key="1">
    <source>
        <dbReference type="ARBA" id="ARBA00009820"/>
    </source>
</evidence>